<protein>
    <submittedName>
        <fullName evidence="2">Uncharacterized protein</fullName>
    </submittedName>
</protein>
<gene>
    <name evidence="2" type="ORF">ASPFODRAFT_484622</name>
</gene>
<dbReference type="EMBL" id="KV878238">
    <property type="protein sequence ID" value="OJZ89234.1"/>
    <property type="molecule type" value="Genomic_DNA"/>
</dbReference>
<feature type="compositionally biased region" description="Basic residues" evidence="1">
    <location>
        <begin position="1"/>
        <end position="16"/>
    </location>
</feature>
<feature type="compositionally biased region" description="Basic residues" evidence="1">
    <location>
        <begin position="25"/>
        <end position="34"/>
    </location>
</feature>
<sequence length="72" mass="8762">MVAVKRQKRRSLKKEKKVSQSVRARERRKIRRNGAGKQHGQERRSVIKSHQIKMRRARAQEEKVWPRERKYG</sequence>
<feature type="compositionally biased region" description="Basic residues" evidence="1">
    <location>
        <begin position="46"/>
        <end position="57"/>
    </location>
</feature>
<evidence type="ECO:0000313" key="2">
    <source>
        <dbReference type="EMBL" id="OJZ89234.1"/>
    </source>
</evidence>
<dbReference type="AlphaFoldDB" id="A0A1M3TRN8"/>
<feature type="region of interest" description="Disordered" evidence="1">
    <location>
        <begin position="1"/>
        <end position="72"/>
    </location>
</feature>
<dbReference type="VEuPathDB" id="FungiDB:ASPFODRAFT_484622"/>
<feature type="compositionally biased region" description="Basic and acidic residues" evidence="1">
    <location>
        <begin position="58"/>
        <end position="72"/>
    </location>
</feature>
<dbReference type="Proteomes" id="UP000184063">
    <property type="component" value="Unassembled WGS sequence"/>
</dbReference>
<accession>A0A1M3TRN8</accession>
<proteinExistence type="predicted"/>
<reference evidence="3" key="1">
    <citation type="journal article" date="2017" name="Genome Biol.">
        <title>Comparative genomics reveals high biological diversity and specific adaptations in the industrially and medically important fungal genus Aspergillus.</title>
        <authorList>
            <person name="de Vries R.P."/>
            <person name="Riley R."/>
            <person name="Wiebenga A."/>
            <person name="Aguilar-Osorio G."/>
            <person name="Amillis S."/>
            <person name="Uchima C.A."/>
            <person name="Anderluh G."/>
            <person name="Asadollahi M."/>
            <person name="Askin M."/>
            <person name="Barry K."/>
            <person name="Battaglia E."/>
            <person name="Bayram O."/>
            <person name="Benocci T."/>
            <person name="Braus-Stromeyer S.A."/>
            <person name="Caldana C."/>
            <person name="Canovas D."/>
            <person name="Cerqueira G.C."/>
            <person name="Chen F."/>
            <person name="Chen W."/>
            <person name="Choi C."/>
            <person name="Clum A."/>
            <person name="Dos Santos R.A."/>
            <person name="Damasio A.R."/>
            <person name="Diallinas G."/>
            <person name="Emri T."/>
            <person name="Fekete E."/>
            <person name="Flipphi M."/>
            <person name="Freyberg S."/>
            <person name="Gallo A."/>
            <person name="Gournas C."/>
            <person name="Habgood R."/>
            <person name="Hainaut M."/>
            <person name="Harispe M.L."/>
            <person name="Henrissat B."/>
            <person name="Hilden K.S."/>
            <person name="Hope R."/>
            <person name="Hossain A."/>
            <person name="Karabika E."/>
            <person name="Karaffa L."/>
            <person name="Karanyi Z."/>
            <person name="Krasevec N."/>
            <person name="Kuo A."/>
            <person name="Kusch H."/>
            <person name="LaButti K."/>
            <person name="Lagendijk E.L."/>
            <person name="Lapidus A."/>
            <person name="Levasseur A."/>
            <person name="Lindquist E."/>
            <person name="Lipzen A."/>
            <person name="Logrieco A.F."/>
            <person name="MacCabe A."/>
            <person name="Maekelae M.R."/>
            <person name="Malavazi I."/>
            <person name="Melin P."/>
            <person name="Meyer V."/>
            <person name="Mielnichuk N."/>
            <person name="Miskei M."/>
            <person name="Molnar A.P."/>
            <person name="Mule G."/>
            <person name="Ngan C.Y."/>
            <person name="Orejas M."/>
            <person name="Orosz E."/>
            <person name="Ouedraogo J.P."/>
            <person name="Overkamp K.M."/>
            <person name="Park H.-S."/>
            <person name="Perrone G."/>
            <person name="Piumi F."/>
            <person name="Punt P.J."/>
            <person name="Ram A.F."/>
            <person name="Ramon A."/>
            <person name="Rauscher S."/>
            <person name="Record E."/>
            <person name="Riano-Pachon D.M."/>
            <person name="Robert V."/>
            <person name="Roehrig J."/>
            <person name="Ruller R."/>
            <person name="Salamov A."/>
            <person name="Salih N.S."/>
            <person name="Samson R.A."/>
            <person name="Sandor E."/>
            <person name="Sanguinetti M."/>
            <person name="Schuetze T."/>
            <person name="Sepcic K."/>
            <person name="Shelest E."/>
            <person name="Sherlock G."/>
            <person name="Sophianopoulou V."/>
            <person name="Squina F.M."/>
            <person name="Sun H."/>
            <person name="Susca A."/>
            <person name="Todd R.B."/>
            <person name="Tsang A."/>
            <person name="Unkles S.E."/>
            <person name="van de Wiele N."/>
            <person name="van Rossen-Uffink D."/>
            <person name="Oliveira J.V."/>
            <person name="Vesth T.C."/>
            <person name="Visser J."/>
            <person name="Yu J.-H."/>
            <person name="Zhou M."/>
            <person name="Andersen M.R."/>
            <person name="Archer D.B."/>
            <person name="Baker S.E."/>
            <person name="Benoit I."/>
            <person name="Brakhage A.A."/>
            <person name="Braus G.H."/>
            <person name="Fischer R."/>
            <person name="Frisvad J.C."/>
            <person name="Goldman G.H."/>
            <person name="Houbraken J."/>
            <person name="Oakley B."/>
            <person name="Pocsi I."/>
            <person name="Scazzocchio C."/>
            <person name="Seiboth B."/>
            <person name="vanKuyk P.A."/>
            <person name="Wortman J."/>
            <person name="Dyer P.S."/>
            <person name="Grigoriev I.V."/>
        </authorList>
    </citation>
    <scope>NUCLEOTIDE SEQUENCE [LARGE SCALE GENOMIC DNA]</scope>
    <source>
        <strain evidence="3">CBS 106.47</strain>
    </source>
</reference>
<organism evidence="2 3">
    <name type="scientific">Aspergillus luchuensis (strain CBS 106.47)</name>
    <dbReference type="NCBI Taxonomy" id="1137211"/>
    <lineage>
        <taxon>Eukaryota</taxon>
        <taxon>Fungi</taxon>
        <taxon>Dikarya</taxon>
        <taxon>Ascomycota</taxon>
        <taxon>Pezizomycotina</taxon>
        <taxon>Eurotiomycetes</taxon>
        <taxon>Eurotiomycetidae</taxon>
        <taxon>Eurotiales</taxon>
        <taxon>Aspergillaceae</taxon>
        <taxon>Aspergillus</taxon>
        <taxon>Aspergillus subgen. Circumdati</taxon>
    </lineage>
</organism>
<evidence type="ECO:0000313" key="3">
    <source>
        <dbReference type="Proteomes" id="UP000184063"/>
    </source>
</evidence>
<evidence type="ECO:0000256" key="1">
    <source>
        <dbReference type="SAM" id="MobiDB-lite"/>
    </source>
</evidence>
<name>A0A1M3TRN8_ASPLC</name>